<evidence type="ECO:0000256" key="5">
    <source>
        <dbReference type="SAM" id="MobiDB-lite"/>
    </source>
</evidence>
<name>A0ABT7SP54_9GAMM</name>
<reference evidence="6 7" key="1">
    <citation type="submission" date="2023-06" db="EMBL/GenBank/DDBJ databases">
        <title>Thiopseudomonas sp. CY1220 draft genome sequence.</title>
        <authorList>
            <person name="Zhao G."/>
            <person name="An M."/>
        </authorList>
    </citation>
    <scope>NUCLEOTIDE SEQUENCE [LARGE SCALE GENOMIC DNA]</scope>
    <source>
        <strain evidence="6 7">CY1220</strain>
    </source>
</reference>
<dbReference type="RefSeq" id="WP_289409939.1">
    <property type="nucleotide sequence ID" value="NZ_JAUCDY010000002.1"/>
</dbReference>
<gene>
    <name evidence="6" type="primary">tolA</name>
    <name evidence="6" type="ORF">QEZ41_03230</name>
</gene>
<accession>A0ABT7SP54</accession>
<evidence type="ECO:0000256" key="3">
    <source>
        <dbReference type="ARBA" id="ARBA00022989"/>
    </source>
</evidence>
<dbReference type="InterPro" id="IPR014161">
    <property type="entry name" value="Tol-Pal_TolA"/>
</dbReference>
<feature type="compositionally biased region" description="Polar residues" evidence="5">
    <location>
        <begin position="56"/>
        <end position="65"/>
    </location>
</feature>
<dbReference type="Gene3D" id="3.30.1150.10">
    <property type="match status" value="1"/>
</dbReference>
<feature type="compositionally biased region" description="Basic and acidic residues" evidence="5">
    <location>
        <begin position="68"/>
        <end position="182"/>
    </location>
</feature>
<keyword evidence="3" id="KW-1133">Transmembrane helix</keyword>
<organism evidence="6 7">
    <name type="scientific">Thiopseudomonas acetoxidans</name>
    <dbReference type="NCBI Taxonomy" id="3041622"/>
    <lineage>
        <taxon>Bacteria</taxon>
        <taxon>Pseudomonadati</taxon>
        <taxon>Pseudomonadota</taxon>
        <taxon>Gammaproteobacteria</taxon>
        <taxon>Pseudomonadales</taxon>
        <taxon>Pseudomonadaceae</taxon>
        <taxon>Thiopseudomonas</taxon>
    </lineage>
</organism>
<evidence type="ECO:0000256" key="1">
    <source>
        <dbReference type="ARBA" id="ARBA00004167"/>
    </source>
</evidence>
<keyword evidence="4" id="KW-0472">Membrane</keyword>
<dbReference type="NCBIfam" id="TIGR01352">
    <property type="entry name" value="tonB_Cterm"/>
    <property type="match status" value="1"/>
</dbReference>
<sequence>MRTPPVKKKLFWPILWAIALHVLLFALLFVSYSHTPDLPPSRPIVKATLYQLESQNKATSQSAQKITGEAEKTAAKQFDHEQLEQKKRQEQEAAAKRKAEQERQAAAKKAADDKKKAEDQKHAAEQKAAEQRKLEQQKAEAAKKIAADKAKAEKAEAQRKKAAEEKKKAEEAAKQKALAEQKKKEAEQAAKLAAEKAREAARKAKEDKEAAALAELLKQETQYQRAMADKQAEQDIANINDLIIQLVSSHWIRPAGARNGMQVEVRVDILPDGTIKHAAVSKSSGNPAFDNSALAAILSVGRVREIQSLDRAVYEKTYRQLTMAFRPEDLGL</sequence>
<dbReference type="Pfam" id="PF13103">
    <property type="entry name" value="TonB_2"/>
    <property type="match status" value="1"/>
</dbReference>
<dbReference type="InterPro" id="IPR006260">
    <property type="entry name" value="TonB/TolA_C"/>
</dbReference>
<evidence type="ECO:0000313" key="7">
    <source>
        <dbReference type="Proteomes" id="UP001241056"/>
    </source>
</evidence>
<feature type="region of interest" description="Disordered" evidence="5">
    <location>
        <begin position="56"/>
        <end position="182"/>
    </location>
</feature>
<comment type="caution">
    <text evidence="6">The sequence shown here is derived from an EMBL/GenBank/DDBJ whole genome shotgun (WGS) entry which is preliminary data.</text>
</comment>
<keyword evidence="7" id="KW-1185">Reference proteome</keyword>
<keyword evidence="2" id="KW-0812">Transmembrane</keyword>
<evidence type="ECO:0000256" key="2">
    <source>
        <dbReference type="ARBA" id="ARBA00022692"/>
    </source>
</evidence>
<dbReference type="NCBIfam" id="TIGR02794">
    <property type="entry name" value="tolA_full"/>
    <property type="match status" value="1"/>
</dbReference>
<dbReference type="Proteomes" id="UP001241056">
    <property type="component" value="Unassembled WGS sequence"/>
</dbReference>
<dbReference type="EMBL" id="JAUCDY010000002">
    <property type="protein sequence ID" value="MDM7857294.1"/>
    <property type="molecule type" value="Genomic_DNA"/>
</dbReference>
<dbReference type="SUPFAM" id="SSF74653">
    <property type="entry name" value="TolA/TonB C-terminal domain"/>
    <property type="match status" value="1"/>
</dbReference>
<protein>
    <submittedName>
        <fullName evidence="6">Cell envelope integrity protein TolA</fullName>
    </submittedName>
</protein>
<proteinExistence type="predicted"/>
<comment type="subcellular location">
    <subcellularLocation>
        <location evidence="1">Membrane</location>
        <topology evidence="1">Single-pass membrane protein</topology>
    </subcellularLocation>
</comment>
<evidence type="ECO:0000256" key="4">
    <source>
        <dbReference type="ARBA" id="ARBA00023136"/>
    </source>
</evidence>
<evidence type="ECO:0000313" key="6">
    <source>
        <dbReference type="EMBL" id="MDM7857294.1"/>
    </source>
</evidence>